<reference evidence="1" key="1">
    <citation type="submission" date="2018-05" db="EMBL/GenBank/DDBJ databases">
        <authorList>
            <person name="Lanie J.A."/>
            <person name="Ng W.-L."/>
            <person name="Kazmierczak K.M."/>
            <person name="Andrzejewski T.M."/>
            <person name="Davidsen T.M."/>
            <person name="Wayne K.J."/>
            <person name="Tettelin H."/>
            <person name="Glass J.I."/>
            <person name="Rusch D."/>
            <person name="Podicherti R."/>
            <person name="Tsui H.-C.T."/>
            <person name="Winkler M.E."/>
        </authorList>
    </citation>
    <scope>NUCLEOTIDE SEQUENCE</scope>
</reference>
<dbReference type="SUPFAM" id="SSF69118">
    <property type="entry name" value="AhpD-like"/>
    <property type="match status" value="1"/>
</dbReference>
<dbReference type="PANTHER" id="PTHR34846">
    <property type="entry name" value="4-CARBOXYMUCONOLACTONE DECARBOXYLASE FAMILY PROTEIN (AFU_ORTHOLOGUE AFUA_6G11590)"/>
    <property type="match status" value="1"/>
</dbReference>
<accession>A0A383DAI9</accession>
<feature type="non-terminal residue" evidence="1">
    <location>
        <position position="207"/>
    </location>
</feature>
<dbReference type="PANTHER" id="PTHR34846:SF10">
    <property type="entry name" value="CYTOPLASMIC PROTEIN"/>
    <property type="match status" value="1"/>
</dbReference>
<gene>
    <name evidence="1" type="ORF">METZ01_LOCUS494198</name>
</gene>
<organism evidence="1">
    <name type="scientific">marine metagenome</name>
    <dbReference type="NCBI Taxonomy" id="408172"/>
    <lineage>
        <taxon>unclassified sequences</taxon>
        <taxon>metagenomes</taxon>
        <taxon>ecological metagenomes</taxon>
    </lineage>
</organism>
<evidence type="ECO:0000313" key="1">
    <source>
        <dbReference type="EMBL" id="SVE41344.1"/>
    </source>
</evidence>
<dbReference type="AlphaFoldDB" id="A0A383DAI9"/>
<dbReference type="Gene3D" id="1.20.1290.10">
    <property type="entry name" value="AhpD-like"/>
    <property type="match status" value="1"/>
</dbReference>
<sequence>MFDVRSAEKGVTKMARVRDVEAQEVDSDLQPIYQKYGEEYGPFMNQVRVFAHRPVLLKHMMSLLLEMADESVVKKRHLEIAPVTVSKINECRYCVAHHAPRLIASGLPAKTIDHILEPDCPNLDPVDKLVRDYAVQVTTDSKLVSDSIFSRLRVEFTEAQLVELTFRIALCGFYNRFNEALQIEIEDGVLEDLLAKGGTLDNLPPAP</sequence>
<dbReference type="InterPro" id="IPR029032">
    <property type="entry name" value="AhpD-like"/>
</dbReference>
<dbReference type="EMBL" id="UINC01215588">
    <property type="protein sequence ID" value="SVE41344.1"/>
    <property type="molecule type" value="Genomic_DNA"/>
</dbReference>
<proteinExistence type="predicted"/>
<name>A0A383DAI9_9ZZZZ</name>
<protein>
    <submittedName>
        <fullName evidence="1">Uncharacterized protein</fullName>
    </submittedName>
</protein>